<keyword evidence="2" id="KW-1185">Reference proteome</keyword>
<gene>
    <name evidence="1" type="ordered locus">Mnod_7481</name>
</gene>
<dbReference type="HOGENOM" id="CLU_203199_0_0_5"/>
<dbReference type="AlphaFoldDB" id="B8IPC6"/>
<proteinExistence type="predicted"/>
<protein>
    <submittedName>
        <fullName evidence="1">Uncharacterized protein</fullName>
    </submittedName>
</protein>
<evidence type="ECO:0000313" key="2">
    <source>
        <dbReference type="Proteomes" id="UP000008207"/>
    </source>
</evidence>
<organism evidence="1 2">
    <name type="scientific">Methylobacterium nodulans (strain LMG 21967 / CNCM I-2342 / ORS 2060)</name>
    <dbReference type="NCBI Taxonomy" id="460265"/>
    <lineage>
        <taxon>Bacteria</taxon>
        <taxon>Pseudomonadati</taxon>
        <taxon>Pseudomonadota</taxon>
        <taxon>Alphaproteobacteria</taxon>
        <taxon>Hyphomicrobiales</taxon>
        <taxon>Methylobacteriaceae</taxon>
        <taxon>Methylobacterium</taxon>
    </lineage>
</organism>
<accession>B8IPC6</accession>
<sequence length="70" mass="7711">MRSVAERSAEIEGRVTFRGRGLAVVSGRRISLMVCPVCSQRNTCSANPSSRCNWCAYEPHLSDAEPVRQA</sequence>
<name>B8IPC6_METNO</name>
<reference evidence="1 2" key="1">
    <citation type="submission" date="2009-01" db="EMBL/GenBank/DDBJ databases">
        <title>Complete sequence of chromosome of Methylobacterium nodulans ORS 2060.</title>
        <authorList>
            <consortium name="US DOE Joint Genome Institute"/>
            <person name="Lucas S."/>
            <person name="Copeland A."/>
            <person name="Lapidus A."/>
            <person name="Glavina del Rio T."/>
            <person name="Dalin E."/>
            <person name="Tice H."/>
            <person name="Bruce D."/>
            <person name="Goodwin L."/>
            <person name="Pitluck S."/>
            <person name="Sims D."/>
            <person name="Brettin T."/>
            <person name="Detter J.C."/>
            <person name="Han C."/>
            <person name="Larimer F."/>
            <person name="Land M."/>
            <person name="Hauser L."/>
            <person name="Kyrpides N."/>
            <person name="Ivanova N."/>
            <person name="Marx C.J."/>
            <person name="Richardson P."/>
        </authorList>
    </citation>
    <scope>NUCLEOTIDE SEQUENCE [LARGE SCALE GENOMIC DNA]</scope>
    <source>
        <strain evidence="2">LMG 21967 / CNCM I-2342 / ORS 2060</strain>
    </source>
</reference>
<evidence type="ECO:0000313" key="1">
    <source>
        <dbReference type="EMBL" id="ACL62218.1"/>
    </source>
</evidence>
<dbReference type="Proteomes" id="UP000008207">
    <property type="component" value="Chromosome"/>
</dbReference>
<dbReference type="KEGG" id="mno:Mnod_7481"/>
<dbReference type="eggNOG" id="ENOG50310IK">
    <property type="taxonomic scope" value="Bacteria"/>
</dbReference>
<dbReference type="EMBL" id="CP001349">
    <property type="protein sequence ID" value="ACL62218.1"/>
    <property type="molecule type" value="Genomic_DNA"/>
</dbReference>